<evidence type="ECO:0000313" key="4">
    <source>
        <dbReference type="EMBL" id="TDM17003.1"/>
    </source>
</evidence>
<evidence type="ECO:0000256" key="1">
    <source>
        <dbReference type="ARBA" id="ARBA00006336"/>
    </source>
</evidence>
<dbReference type="InterPro" id="IPR000868">
    <property type="entry name" value="Isochorismatase-like_dom"/>
</dbReference>
<dbReference type="Gene3D" id="3.40.50.850">
    <property type="entry name" value="Isochorismatase-like"/>
    <property type="match status" value="1"/>
</dbReference>
<dbReference type="SUPFAM" id="SSF52499">
    <property type="entry name" value="Isochorismatase-like hydrolases"/>
    <property type="match status" value="1"/>
</dbReference>
<dbReference type="Pfam" id="PF00857">
    <property type="entry name" value="Isochorismatase"/>
    <property type="match status" value="1"/>
</dbReference>
<dbReference type="Proteomes" id="UP000294865">
    <property type="component" value="Unassembled WGS sequence"/>
</dbReference>
<accession>A0A4R6C574</accession>
<dbReference type="CDD" id="cd00431">
    <property type="entry name" value="cysteine_hydrolases"/>
    <property type="match status" value="1"/>
</dbReference>
<evidence type="ECO:0000259" key="3">
    <source>
        <dbReference type="Pfam" id="PF00857"/>
    </source>
</evidence>
<feature type="domain" description="Isochorismatase-like" evidence="3">
    <location>
        <begin position="7"/>
        <end position="179"/>
    </location>
</feature>
<dbReference type="InterPro" id="IPR036380">
    <property type="entry name" value="Isochorismatase-like_sf"/>
</dbReference>
<dbReference type="PANTHER" id="PTHR43540:SF7">
    <property type="entry name" value="ISOCHORISMATASE FAMILY PROTEIN YECD"/>
    <property type="match status" value="1"/>
</dbReference>
<dbReference type="InterPro" id="IPR050272">
    <property type="entry name" value="Isochorismatase-like_hydrls"/>
</dbReference>
<comment type="caution">
    <text evidence="4">The sequence shown here is derived from an EMBL/GenBank/DDBJ whole genome shotgun (WGS) entry which is preliminary data.</text>
</comment>
<keyword evidence="2" id="KW-0378">Hydrolase</keyword>
<sequence length="189" mass="21290">MIDYKKTALVLIDLQKGILAMDTAPHDTTTVVRNAAKAVEMFRKNNGFVVFVRVKFQDGKDALSPKLATKSLPGKQDGDFFEFAEELNVSNQDYIVNKRGFSAFFGTDLDLQLRRRGIDTIVLGGISTHMGVDTTARDAYQYHYEQFFVTDMMSAPAEHLHDFSLNNAFPFMGKNVTTAELFNDENETK</sequence>
<proteinExistence type="inferred from homology"/>
<dbReference type="AlphaFoldDB" id="A0A4R6C574"/>
<name>A0A4R6C574_9STAP</name>
<reference evidence="4 5" key="1">
    <citation type="submission" date="2019-01" db="EMBL/GenBank/DDBJ databases">
        <title>Draft genome sequences of Macrococcus caseolyticus, Macrococcus canis, Macrococcus bohemicus and Macrococcus goetzii.</title>
        <authorList>
            <person name="Mazhar S."/>
            <person name="Altermann E."/>
            <person name="Hill C."/>
            <person name="Mcauliffe O."/>
        </authorList>
    </citation>
    <scope>NUCLEOTIDE SEQUENCE [LARGE SCALE GENOMIC DNA]</scope>
    <source>
        <strain evidence="4 5">DPC7162</strain>
    </source>
</reference>
<organism evidence="4 5">
    <name type="scientific">Macrococcoides canis</name>
    <dbReference type="NCBI Taxonomy" id="1855823"/>
    <lineage>
        <taxon>Bacteria</taxon>
        <taxon>Bacillati</taxon>
        <taxon>Bacillota</taxon>
        <taxon>Bacilli</taxon>
        <taxon>Bacillales</taxon>
        <taxon>Staphylococcaceae</taxon>
        <taxon>Macrococcoides</taxon>
    </lineage>
</organism>
<evidence type="ECO:0000313" key="5">
    <source>
        <dbReference type="Proteomes" id="UP000294865"/>
    </source>
</evidence>
<evidence type="ECO:0000256" key="2">
    <source>
        <dbReference type="ARBA" id="ARBA00022801"/>
    </source>
</evidence>
<dbReference type="GO" id="GO:0016787">
    <property type="term" value="F:hydrolase activity"/>
    <property type="evidence" value="ECO:0007669"/>
    <property type="project" value="UniProtKB-KW"/>
</dbReference>
<comment type="similarity">
    <text evidence="1">Belongs to the isochorismatase family.</text>
</comment>
<protein>
    <submittedName>
        <fullName evidence="4">Isochorismatase family protein</fullName>
    </submittedName>
</protein>
<dbReference type="EMBL" id="SDQG01000003">
    <property type="protein sequence ID" value="TDM17003.1"/>
    <property type="molecule type" value="Genomic_DNA"/>
</dbReference>
<dbReference type="RefSeq" id="WP_133419816.1">
    <property type="nucleotide sequence ID" value="NZ_JAXJTW010000097.1"/>
</dbReference>
<gene>
    <name evidence="4" type="ORF">ETI04_07320</name>
</gene>
<dbReference type="PANTHER" id="PTHR43540">
    <property type="entry name" value="PEROXYUREIDOACRYLATE/UREIDOACRYLATE AMIDOHYDROLASE-RELATED"/>
    <property type="match status" value="1"/>
</dbReference>